<comment type="similarity">
    <text evidence="1">Belongs to the small Tim family.</text>
</comment>
<dbReference type="GO" id="GO:0005743">
    <property type="term" value="C:mitochondrial inner membrane"/>
    <property type="evidence" value="ECO:0007669"/>
    <property type="project" value="UniProtKB-SubCell"/>
</dbReference>
<evidence type="ECO:0000256" key="1">
    <source>
        <dbReference type="RuleBase" id="RU367043"/>
    </source>
</evidence>
<dbReference type="OrthoDB" id="344165at2759"/>
<dbReference type="Proteomes" id="UP000187209">
    <property type="component" value="Unassembled WGS sequence"/>
</dbReference>
<dbReference type="Pfam" id="PF02953">
    <property type="entry name" value="zf-Tim10_DDP"/>
    <property type="match status" value="1"/>
</dbReference>
<comment type="caution">
    <text evidence="3">The sequence shown here is derived from an EMBL/GenBank/DDBJ whole genome shotgun (WGS) entry which is preliminary data.</text>
</comment>
<dbReference type="InterPro" id="IPR035427">
    <property type="entry name" value="Tim10-like_dom_sf"/>
</dbReference>
<comment type="domain">
    <text evidence="1">The twin CX3C motif contains 4 conserved Cys residues that form 2 disulfide bonds in the mitochondrial intermembrane space.</text>
</comment>
<keyword evidence="4" id="KW-1185">Reference proteome</keyword>
<name>A0A1R2BAJ4_9CILI</name>
<organism evidence="3 4">
    <name type="scientific">Stentor coeruleus</name>
    <dbReference type="NCBI Taxonomy" id="5963"/>
    <lineage>
        <taxon>Eukaryota</taxon>
        <taxon>Sar</taxon>
        <taxon>Alveolata</taxon>
        <taxon>Ciliophora</taxon>
        <taxon>Postciliodesmatophora</taxon>
        <taxon>Heterotrichea</taxon>
        <taxon>Heterotrichida</taxon>
        <taxon>Stentoridae</taxon>
        <taxon>Stentor</taxon>
    </lineage>
</organism>
<dbReference type="AlphaFoldDB" id="A0A1R2BAJ4"/>
<keyword evidence="1" id="KW-0811">Translocation</keyword>
<dbReference type="InterPro" id="IPR004217">
    <property type="entry name" value="Tim10-like"/>
</dbReference>
<protein>
    <recommendedName>
        <fullName evidence="1">Mitochondrial import inner membrane translocase subunit</fullName>
    </recommendedName>
</protein>
<dbReference type="Gene3D" id="1.10.287.810">
    <property type="entry name" value="Mitochondrial import inner membrane translocase subunit tim13 like domains"/>
    <property type="match status" value="1"/>
</dbReference>
<feature type="domain" description="Tim10-like" evidence="2">
    <location>
        <begin position="13"/>
        <end position="54"/>
    </location>
</feature>
<keyword evidence="1" id="KW-0143">Chaperone</keyword>
<comment type="subunit">
    <text evidence="1">Heterohexamer.</text>
</comment>
<keyword evidence="1" id="KW-0496">Mitochondrion</keyword>
<keyword evidence="1" id="KW-1015">Disulfide bond</keyword>
<dbReference type="GO" id="GO:0015031">
    <property type="term" value="P:protein transport"/>
    <property type="evidence" value="ECO:0007669"/>
    <property type="project" value="UniProtKB-KW"/>
</dbReference>
<keyword evidence="1" id="KW-0653">Protein transport</keyword>
<comment type="function">
    <text evidence="1">Mitochondrial intermembrane chaperone that participates in the import and insertion of some multi-pass transmembrane proteins into the mitochondrial inner membrane. Also required for the transfer of beta-barrel precursors from the TOM complex to the sorting and assembly machinery (SAM complex) of the outer membrane. Acts as a chaperone-like protein that protects the hydrophobic precursors from aggregation and guide them through the mitochondrial intermembrane space.</text>
</comment>
<keyword evidence="1" id="KW-0999">Mitochondrion inner membrane</keyword>
<dbReference type="EMBL" id="MPUH01000796">
    <property type="protein sequence ID" value="OMJ73776.1"/>
    <property type="molecule type" value="Genomic_DNA"/>
</dbReference>
<keyword evidence="1" id="KW-0813">Transport</keyword>
<dbReference type="SUPFAM" id="SSF144122">
    <property type="entry name" value="Tim10-like"/>
    <property type="match status" value="1"/>
</dbReference>
<keyword evidence="1" id="KW-0472">Membrane</keyword>
<sequence>MDDPSPQDVLFWDLARKTTKSCFIKCFGQLNGKMTSKQESCLRDCAQRYMQCRDVALGSLKDLAKQS</sequence>
<reference evidence="3 4" key="1">
    <citation type="submission" date="2016-11" db="EMBL/GenBank/DDBJ databases">
        <title>The macronuclear genome of Stentor coeruleus: a giant cell with tiny introns.</title>
        <authorList>
            <person name="Slabodnick M."/>
            <person name="Ruby J.G."/>
            <person name="Reiff S.B."/>
            <person name="Swart E.C."/>
            <person name="Gosai S."/>
            <person name="Prabakaran S."/>
            <person name="Witkowska E."/>
            <person name="Larue G.E."/>
            <person name="Fisher S."/>
            <person name="Freeman R.M."/>
            <person name="Gunawardena J."/>
            <person name="Chu W."/>
            <person name="Stover N.A."/>
            <person name="Gregory B.D."/>
            <person name="Nowacki M."/>
            <person name="Derisi J."/>
            <person name="Roy S.W."/>
            <person name="Marshall W.F."/>
            <person name="Sood P."/>
        </authorList>
    </citation>
    <scope>NUCLEOTIDE SEQUENCE [LARGE SCALE GENOMIC DNA]</scope>
    <source>
        <strain evidence="3">WM001</strain>
    </source>
</reference>
<evidence type="ECO:0000259" key="2">
    <source>
        <dbReference type="Pfam" id="PF02953"/>
    </source>
</evidence>
<comment type="subcellular location">
    <subcellularLocation>
        <location evidence="1">Mitochondrion inner membrane</location>
        <topology evidence="1">Peripheral membrane protein</topology>
        <orientation evidence="1">Intermembrane side</orientation>
    </subcellularLocation>
</comment>
<evidence type="ECO:0000313" key="4">
    <source>
        <dbReference type="Proteomes" id="UP000187209"/>
    </source>
</evidence>
<gene>
    <name evidence="3" type="ORF">SteCoe_27449</name>
</gene>
<accession>A0A1R2BAJ4</accession>
<evidence type="ECO:0000313" key="3">
    <source>
        <dbReference type="EMBL" id="OMJ73776.1"/>
    </source>
</evidence>
<proteinExistence type="inferred from homology"/>